<protein>
    <submittedName>
        <fullName evidence="1">Uncharacterized protein</fullName>
    </submittedName>
</protein>
<sequence>MGGALAALLAGGGPEEAGAAAICRQGGQRCDRDRECCSHNCSAQGRCRACENEDSCVDRPCGPENPCWSFPTAEGPQQWGRAACGSAAGFEPGGRDAIRGGR</sequence>
<evidence type="ECO:0000313" key="1">
    <source>
        <dbReference type="EMBL" id="CAA9553741.1"/>
    </source>
</evidence>
<accession>A0A6J4UPA3</accession>
<reference evidence="1" key="1">
    <citation type="submission" date="2020-02" db="EMBL/GenBank/DDBJ databases">
        <authorList>
            <person name="Meier V. D."/>
        </authorList>
    </citation>
    <scope>NUCLEOTIDE SEQUENCE</scope>
    <source>
        <strain evidence="1">AVDCRST_MAG19</strain>
    </source>
</reference>
<dbReference type="EMBL" id="CADCWL010000041">
    <property type="protein sequence ID" value="CAA9553741.1"/>
    <property type="molecule type" value="Genomic_DNA"/>
</dbReference>
<gene>
    <name evidence="1" type="ORF">AVDCRST_MAG19-1045</name>
</gene>
<organism evidence="1">
    <name type="scientific">uncultured Thermomicrobiales bacterium</name>
    <dbReference type="NCBI Taxonomy" id="1645740"/>
    <lineage>
        <taxon>Bacteria</taxon>
        <taxon>Pseudomonadati</taxon>
        <taxon>Thermomicrobiota</taxon>
        <taxon>Thermomicrobia</taxon>
        <taxon>Thermomicrobiales</taxon>
        <taxon>environmental samples</taxon>
    </lineage>
</organism>
<dbReference type="AlphaFoldDB" id="A0A6J4UPA3"/>
<name>A0A6J4UPA3_9BACT</name>
<proteinExistence type="predicted"/>